<sequence length="66" mass="7366">MLHSVGLQLPLENTSIGSDNSIDHSVANVKTYRENLDNFAKIEYNNTSGRKTVEQTARAVERSDET</sequence>
<gene>
    <name evidence="1" type="ORF">NE632_03270</name>
</gene>
<dbReference type="RefSeq" id="WP_256321621.1">
    <property type="nucleotide sequence ID" value="NZ_JANGCN010000004.1"/>
</dbReference>
<proteinExistence type="predicted"/>
<comment type="caution">
    <text evidence="1">The sequence shown here is derived from an EMBL/GenBank/DDBJ whole genome shotgun (WGS) entry which is preliminary data.</text>
</comment>
<name>A0AAW5KLA4_9FIRM</name>
<accession>A0AAW5KLA4</accession>
<organism evidence="1 2">
    <name type="scientific">Ruminococcus bicirculans</name>
    <name type="common">ex Wegman et al. 2014</name>
    <dbReference type="NCBI Taxonomy" id="1160721"/>
    <lineage>
        <taxon>Bacteria</taxon>
        <taxon>Bacillati</taxon>
        <taxon>Bacillota</taxon>
        <taxon>Clostridia</taxon>
        <taxon>Eubacteriales</taxon>
        <taxon>Oscillospiraceae</taxon>
        <taxon>Ruminococcus</taxon>
    </lineage>
</organism>
<protein>
    <submittedName>
        <fullName evidence="1">Uncharacterized protein</fullName>
    </submittedName>
</protein>
<reference evidence="1" key="1">
    <citation type="submission" date="2022-06" db="EMBL/GenBank/DDBJ databases">
        <title>Isolation of gut microbiota from human fecal samples.</title>
        <authorList>
            <person name="Pamer E.G."/>
            <person name="Barat B."/>
            <person name="Waligurski E."/>
            <person name="Medina S."/>
            <person name="Paddock L."/>
            <person name="Mostad J."/>
        </authorList>
    </citation>
    <scope>NUCLEOTIDE SEQUENCE</scope>
    <source>
        <strain evidence="1">DFI.5.57</strain>
    </source>
</reference>
<evidence type="ECO:0000313" key="1">
    <source>
        <dbReference type="EMBL" id="MCQ5152317.1"/>
    </source>
</evidence>
<dbReference type="EMBL" id="JANGCN010000004">
    <property type="protein sequence ID" value="MCQ5152317.1"/>
    <property type="molecule type" value="Genomic_DNA"/>
</dbReference>
<dbReference type="AlphaFoldDB" id="A0AAW5KLA4"/>
<evidence type="ECO:0000313" key="2">
    <source>
        <dbReference type="Proteomes" id="UP001206236"/>
    </source>
</evidence>
<dbReference type="Proteomes" id="UP001206236">
    <property type="component" value="Unassembled WGS sequence"/>
</dbReference>